<organism evidence="4 5">
    <name type="scientific">Rotaria sordida</name>
    <dbReference type="NCBI Taxonomy" id="392033"/>
    <lineage>
        <taxon>Eukaryota</taxon>
        <taxon>Metazoa</taxon>
        <taxon>Spiralia</taxon>
        <taxon>Gnathifera</taxon>
        <taxon>Rotifera</taxon>
        <taxon>Eurotatoria</taxon>
        <taxon>Bdelloidea</taxon>
        <taxon>Philodinida</taxon>
        <taxon>Philodinidae</taxon>
        <taxon>Rotaria</taxon>
    </lineage>
</organism>
<keyword evidence="2" id="KW-0472">Membrane</keyword>
<evidence type="ECO:0000256" key="1">
    <source>
        <dbReference type="SAM" id="MobiDB-lite"/>
    </source>
</evidence>
<feature type="region of interest" description="Disordered" evidence="1">
    <location>
        <begin position="667"/>
        <end position="698"/>
    </location>
</feature>
<feature type="region of interest" description="Disordered" evidence="1">
    <location>
        <begin position="892"/>
        <end position="981"/>
    </location>
</feature>
<feature type="transmembrane region" description="Helical" evidence="2">
    <location>
        <begin position="704"/>
        <end position="730"/>
    </location>
</feature>
<keyword evidence="2" id="KW-1133">Transmembrane helix</keyword>
<feature type="compositionally biased region" description="Low complexity" evidence="1">
    <location>
        <begin position="892"/>
        <end position="976"/>
    </location>
</feature>
<sequence>MTGDCQFTLTSGGSNSLALTNGNIPGANPTQPLSDVTAVQSLTTPNNEPCNFPYTYTPENWQMWFCRRYSATNYSCPTNSGLGQCAMGKFAGIKASVFTGAYDQTYVTDVKQSSSAIQCLDFYYYIPGTTSNPKIQIGWKADADTQQIIELTANSENKWQNSRSSFTAPSSSSYQSTTTIEADTTTPVLPDTTTPVPTTTITPVPTTTTPIPTTTTPIPTTTTPIPTTTTPIPTTTTPIPTTTTPIPTTTTPIPTTTTPIPTTTTPIPTTTTPIPTTTTPIPTTTTPIPTTTTPIPTTTTSIPTTTTPIPTTTTPIPTTTTPIPTTTTPIPTTTTPVPTTTTPIPTTTTPIPTTTTPIPTTTTPIPTTTTPVPTTTTPIPTTTTPVPTTTTSITTTVSTTSSNSESPVVTQDVEETSSSNVPIVTTTTSTTTTEEPLVRMFNCDFSTTQCFEGGELVITNGNEFNSVDIINEPPRAPLSDVSSIIQPTDNNELCKLPYQRSIDNSTNENGAELWFCYKNQCPTESQQLGNCKSGNYGLISIEPWESSKTIVESINEEMMIRSAVGQRCLRYYYYFTVYDKLDWGQQISVLIKFDNETNNETQIDRLSAVDMIENRWHSRDVTFNSILANYSLMFHFEGTNVNRTDNPASNKTIYFALDNIELDNRDCQSVTDPSTGQTTISQSPATTSKLDEVTPPPPPPPNNLGLILGLSLGLGIPLLLFIIAILLLILTYGYSQNVNYECDFDNDMTGDCQFRLTSSGVNYLALTNGNIPGANPTLPLSDVTAVQSLTTPNNEPCNFPYAYTPGNWQMYFCRRYSATNFTCPTNSGLGQCVMGKFAGIRASATTGAYDQTYVTDVKQSSSAIQCLDFYYYIPGTTNNPKIQSTTTIEAGTTTPVLPDTTTPVPTTTTTPIPTTTTPIPTTTTPVPTTTTPIPTTTTPIPTTTTPIPTTTTPIPTMTTTVPTTTTSTTTVFTTSTNSESPVVTQDVEETSSANIPIVTTGGELVVTNGSEFTSVDIINEPPRAPLSDVSSINEPTDNNELCKLPYQPSIDNSTNENGAELWFCYKNQCPTESQQLANCKSGNYGLISIEPWESSKTINESINEEMMIRSSVGQRCLRYYYYFTVYDKLDWGQHISVLIKFDNETNNEIEIDRLSAVDMIENRWYSRDKTFNSILANYSLMFRFEVTNVNRTDNPASNKTIYFALDNIELFNQNCQSVTDPSTGQTTISQSPATTSKSDEVTPPPPPPPNNLGLILGLSLGLVLLLMLTYCYSQNINYQCNFDHNMTGDCQFTLTSEGSNNLALSNGNFPSSNNPTQPLSDVTAVRSLTTPNNEPCNFPYTYTPGNWQMYFCQRHSNSNFTCPTASGLGQCSIGWLFS</sequence>
<feature type="region of interest" description="Disordered" evidence="1">
    <location>
        <begin position="158"/>
        <end position="420"/>
    </location>
</feature>
<proteinExistence type="predicted"/>
<evidence type="ECO:0000256" key="2">
    <source>
        <dbReference type="SAM" id="Phobius"/>
    </source>
</evidence>
<keyword evidence="2" id="KW-0812">Transmembrane</keyword>
<feature type="compositionally biased region" description="Low complexity" evidence="1">
    <location>
        <begin position="162"/>
        <end position="400"/>
    </location>
</feature>
<feature type="region of interest" description="Disordered" evidence="1">
    <location>
        <begin position="1218"/>
        <end position="1249"/>
    </location>
</feature>
<dbReference type="InterPro" id="IPR000998">
    <property type="entry name" value="MAM_dom"/>
</dbReference>
<dbReference type="Gene3D" id="2.60.120.200">
    <property type="match status" value="1"/>
</dbReference>
<evidence type="ECO:0000313" key="5">
    <source>
        <dbReference type="Proteomes" id="UP000663823"/>
    </source>
</evidence>
<feature type="compositionally biased region" description="Polar residues" evidence="1">
    <location>
        <begin position="1218"/>
        <end position="1236"/>
    </location>
</feature>
<feature type="domain" description="MAM" evidence="3">
    <location>
        <begin position="441"/>
        <end position="669"/>
    </location>
</feature>
<reference evidence="4" key="1">
    <citation type="submission" date="2021-02" db="EMBL/GenBank/DDBJ databases">
        <authorList>
            <person name="Nowell W R."/>
        </authorList>
    </citation>
    <scope>NUCLEOTIDE SEQUENCE</scope>
</reference>
<gene>
    <name evidence="4" type="ORF">OTI717_LOCUS18360</name>
</gene>
<dbReference type="PANTHER" id="PTHR36493">
    <property type="entry name" value="NEUROBLAST DIFFERENTIATION-ASSOCIATED PROTEIN AHNAK-LIKE PROTEIN"/>
    <property type="match status" value="1"/>
</dbReference>
<dbReference type="EMBL" id="CAJOAX010002529">
    <property type="protein sequence ID" value="CAF3802567.1"/>
    <property type="molecule type" value="Genomic_DNA"/>
</dbReference>
<dbReference type="PROSITE" id="PS50060">
    <property type="entry name" value="MAM_2"/>
    <property type="match status" value="1"/>
</dbReference>
<dbReference type="Proteomes" id="UP000663823">
    <property type="component" value="Unassembled WGS sequence"/>
</dbReference>
<dbReference type="PANTHER" id="PTHR36493:SF3">
    <property type="entry name" value="CHITIN-BINDING TYPE-4 DOMAIN-CONTAINING PROTEIN"/>
    <property type="match status" value="1"/>
</dbReference>
<dbReference type="GO" id="GO:0016020">
    <property type="term" value="C:membrane"/>
    <property type="evidence" value="ECO:0007669"/>
    <property type="project" value="InterPro"/>
</dbReference>
<evidence type="ECO:0000259" key="3">
    <source>
        <dbReference type="PROSITE" id="PS50060"/>
    </source>
</evidence>
<comment type="caution">
    <text evidence="4">The sequence shown here is derived from an EMBL/GenBank/DDBJ whole genome shotgun (WGS) entry which is preliminary data.</text>
</comment>
<accession>A0A819BIS8</accession>
<feature type="compositionally biased region" description="Polar residues" evidence="1">
    <location>
        <begin position="667"/>
        <end position="688"/>
    </location>
</feature>
<name>A0A819BIS8_9BILA</name>
<protein>
    <recommendedName>
        <fullName evidence="3">MAM domain-containing protein</fullName>
    </recommendedName>
</protein>
<evidence type="ECO:0000313" key="4">
    <source>
        <dbReference type="EMBL" id="CAF3802567.1"/>
    </source>
</evidence>